<reference evidence="1" key="1">
    <citation type="submission" date="2016-10" db="EMBL/GenBank/DDBJ databases">
        <authorList>
            <person name="de Groot N.N."/>
        </authorList>
    </citation>
    <scope>NUCLEOTIDE SEQUENCE</scope>
</reference>
<proteinExistence type="predicted"/>
<evidence type="ECO:0000313" key="1">
    <source>
        <dbReference type="EMBL" id="SFV90897.1"/>
    </source>
</evidence>
<gene>
    <name evidence="1" type="ORF">MNB_SV-4-451</name>
</gene>
<dbReference type="AlphaFoldDB" id="A0A1W1EAK6"/>
<protein>
    <submittedName>
        <fullName evidence="1">Uncharacterized protein</fullName>
    </submittedName>
</protein>
<organism evidence="1">
    <name type="scientific">hydrothermal vent metagenome</name>
    <dbReference type="NCBI Taxonomy" id="652676"/>
    <lineage>
        <taxon>unclassified sequences</taxon>
        <taxon>metagenomes</taxon>
        <taxon>ecological metagenomes</taxon>
    </lineage>
</organism>
<dbReference type="EMBL" id="FPIB01000026">
    <property type="protein sequence ID" value="SFV90897.1"/>
    <property type="molecule type" value="Genomic_DNA"/>
</dbReference>
<accession>A0A1W1EAK6</accession>
<sequence length="41" mass="4791">MLLILFDYLGWLHSNLSILKKLLLPIDEIFGKNIILFGYLV</sequence>
<name>A0A1W1EAK6_9ZZZZ</name>